<accession>A0A383CJZ6</accession>
<dbReference type="EMBL" id="UINC01209623">
    <property type="protein sequence ID" value="SVE32717.1"/>
    <property type="molecule type" value="Genomic_DNA"/>
</dbReference>
<organism evidence="1">
    <name type="scientific">marine metagenome</name>
    <dbReference type="NCBI Taxonomy" id="408172"/>
    <lineage>
        <taxon>unclassified sequences</taxon>
        <taxon>metagenomes</taxon>
        <taxon>ecological metagenomes</taxon>
    </lineage>
</organism>
<name>A0A383CJZ6_9ZZZZ</name>
<sequence length="168" mass="18556">MISKDTRCSGPWVSLLVWLLLGLVLSSSVAADNEWTQHGVDLRATKFADLTQIHAENPRFYDAVALMDAGDTDGLRDLLATEGDELIHARGYLDEFYEDDYFAGSTLLHHAGLNPTRQRAPDNHPELVKVLLDAGAVPNMLNHDDNSPIHLAITGGQLRRQQMLSRGV</sequence>
<gene>
    <name evidence="1" type="ORF">METZ01_LOCUS485571</name>
</gene>
<reference evidence="1" key="1">
    <citation type="submission" date="2018-05" db="EMBL/GenBank/DDBJ databases">
        <authorList>
            <person name="Lanie J.A."/>
            <person name="Ng W.-L."/>
            <person name="Kazmierczak K.M."/>
            <person name="Andrzejewski T.M."/>
            <person name="Davidsen T.M."/>
            <person name="Wayne K.J."/>
            <person name="Tettelin H."/>
            <person name="Glass J.I."/>
            <person name="Rusch D."/>
            <person name="Podicherti R."/>
            <person name="Tsui H.-C.T."/>
            <person name="Winkler M.E."/>
        </authorList>
    </citation>
    <scope>NUCLEOTIDE SEQUENCE</scope>
</reference>
<dbReference type="Gene3D" id="1.25.40.20">
    <property type="entry name" value="Ankyrin repeat-containing domain"/>
    <property type="match status" value="1"/>
</dbReference>
<dbReference type="InterPro" id="IPR036770">
    <property type="entry name" value="Ankyrin_rpt-contain_sf"/>
</dbReference>
<protein>
    <submittedName>
        <fullName evidence="1">Uncharacterized protein</fullName>
    </submittedName>
</protein>
<proteinExistence type="predicted"/>
<dbReference type="InterPro" id="IPR002110">
    <property type="entry name" value="Ankyrin_rpt"/>
</dbReference>
<dbReference type="AlphaFoldDB" id="A0A383CJZ6"/>
<dbReference type="SUPFAM" id="SSF48403">
    <property type="entry name" value="Ankyrin repeat"/>
    <property type="match status" value="1"/>
</dbReference>
<feature type="non-terminal residue" evidence="1">
    <location>
        <position position="168"/>
    </location>
</feature>
<dbReference type="Pfam" id="PF13637">
    <property type="entry name" value="Ank_4"/>
    <property type="match status" value="1"/>
</dbReference>
<evidence type="ECO:0000313" key="1">
    <source>
        <dbReference type="EMBL" id="SVE32717.1"/>
    </source>
</evidence>